<evidence type="ECO:0000313" key="2">
    <source>
        <dbReference type="EMBL" id="QHT24942.1"/>
    </source>
</evidence>
<keyword evidence="1" id="KW-1133">Transmembrane helix</keyword>
<dbReference type="AlphaFoldDB" id="A0A6C0E876"/>
<name>A0A6C0E876_9ZZZZ</name>
<evidence type="ECO:0000256" key="1">
    <source>
        <dbReference type="SAM" id="Phobius"/>
    </source>
</evidence>
<keyword evidence="1" id="KW-0472">Membrane</keyword>
<accession>A0A6C0E876</accession>
<dbReference type="EMBL" id="MN739751">
    <property type="protein sequence ID" value="QHT24942.1"/>
    <property type="molecule type" value="Genomic_DNA"/>
</dbReference>
<sequence length="289" mass="33531">MSSDSENKLGQECIPCNIKSKLTGVTTKGLSFEIVKGLIIATTYDTKNQNPLLSLDGSTYPAHQYFICIYDESVCSYVNIMDFYTNNSGTSLYSLTLNINHNKQEEWGNEDMESSFPKYLRENPRLFYSISALNMDNKQLYQYIMSFVPKLVYLSNVNVKSYFVQDNLNPSCDVLNYELHVKTQTDDKSDLYTLMFNMSFAKGILIKDWTYHTQPIDHDACQHVSTFIHKINDDYDYVLKMQTYLKTDSRTKDLIIYLSGMTDISLINFCIMNPIWLFNYQKTPISLTY</sequence>
<reference evidence="2" key="1">
    <citation type="journal article" date="2020" name="Nature">
        <title>Giant virus diversity and host interactions through global metagenomics.</title>
        <authorList>
            <person name="Schulz F."/>
            <person name="Roux S."/>
            <person name="Paez-Espino D."/>
            <person name="Jungbluth S."/>
            <person name="Walsh D.A."/>
            <person name="Denef V.J."/>
            <person name="McMahon K.D."/>
            <person name="Konstantinidis K.T."/>
            <person name="Eloe-Fadrosh E.A."/>
            <person name="Kyrpides N.C."/>
            <person name="Woyke T."/>
        </authorList>
    </citation>
    <scope>NUCLEOTIDE SEQUENCE</scope>
    <source>
        <strain evidence="2">GVMAG-M-3300023179-150</strain>
    </source>
</reference>
<proteinExistence type="predicted"/>
<protein>
    <submittedName>
        <fullName evidence="2">Uncharacterized protein</fullName>
    </submittedName>
</protein>
<keyword evidence="1" id="KW-0812">Transmembrane</keyword>
<feature type="transmembrane region" description="Helical" evidence="1">
    <location>
        <begin position="254"/>
        <end position="277"/>
    </location>
</feature>
<organism evidence="2">
    <name type="scientific">viral metagenome</name>
    <dbReference type="NCBI Taxonomy" id="1070528"/>
    <lineage>
        <taxon>unclassified sequences</taxon>
        <taxon>metagenomes</taxon>
        <taxon>organismal metagenomes</taxon>
    </lineage>
</organism>